<feature type="transmembrane region" description="Helical" evidence="7">
    <location>
        <begin position="12"/>
        <end position="33"/>
    </location>
</feature>
<dbReference type="EMBL" id="JAOSHN010000006">
    <property type="protein sequence ID" value="MCU7379697.1"/>
    <property type="molecule type" value="Genomic_DNA"/>
</dbReference>
<dbReference type="InterPro" id="IPR002293">
    <property type="entry name" value="AA/rel_permease1"/>
</dbReference>
<keyword evidence="6 7" id="KW-0472">Membrane</keyword>
<feature type="transmembrane region" description="Helical" evidence="7">
    <location>
        <begin position="99"/>
        <end position="120"/>
    </location>
</feature>
<evidence type="ECO:0000256" key="6">
    <source>
        <dbReference type="ARBA" id="ARBA00023136"/>
    </source>
</evidence>
<dbReference type="Proteomes" id="UP001065549">
    <property type="component" value="Unassembled WGS sequence"/>
</dbReference>
<sequence>MNDSENSKPKQKVGVIGVVFMIYAMACAGAFGIEDMIPFAGPGLTVVMLIVIPFFWAVPNALISAELGSALPYEGGSYVWVKRAFGEFWGFQSCFGRLVSYYVGVPIYVVLAGDYMGSLLNWNDTYTYIFKLILIAIFAFINYKGVKDVAAVGTVLGILIVAAFACVIIIGFSHAQYNPVEPFAREDQSVIASVGGALAIGMWMYTGYESMANVAGELENPQVIPKALMIVVPLIILTYVPTTIAGLCSVGQWKSWGTDGVSYGDVAALAGSGWAVFFVVVAFLGQISTYNSWMATSSRAFLVLAEDNLAPKILTKTNKNSVPIVGWALMVALSVLFASFSFDVIAILTVTAILFPTSLMMFAALKLRISEPDLPRPFKVKLNNFWFGALCMLVPLTAFVALYLNGLDYFVAGCAMFIIGPILYMIARKSLGGMTKKDPEHNPENPKTKMPYGDMKRIAFFYFMLGVLVAIGYFFLNWYEDPAYYIETYGNEHIFNLFMGGVVGTASVSFILAIVFYGIHKKKDDATNRIDTKQEGLK</sequence>
<evidence type="ECO:0000256" key="3">
    <source>
        <dbReference type="ARBA" id="ARBA00022475"/>
    </source>
</evidence>
<dbReference type="PANTHER" id="PTHR45826:SF2">
    <property type="entry name" value="AMINO ACID TRANSPORTER"/>
    <property type="match status" value="1"/>
</dbReference>
<gene>
    <name evidence="8" type="ORF">OBO34_15230</name>
</gene>
<dbReference type="RefSeq" id="WP_253020895.1">
    <property type="nucleotide sequence ID" value="NZ_JAOSHN010000006.1"/>
</dbReference>
<feature type="transmembrane region" description="Helical" evidence="7">
    <location>
        <begin position="459"/>
        <end position="479"/>
    </location>
</feature>
<evidence type="ECO:0000256" key="7">
    <source>
        <dbReference type="SAM" id="Phobius"/>
    </source>
</evidence>
<keyword evidence="3" id="KW-1003">Cell membrane</keyword>
<feature type="transmembrane region" description="Helical" evidence="7">
    <location>
        <begin position="385"/>
        <end position="403"/>
    </location>
</feature>
<organism evidence="8 9">
    <name type="scientific">Hominibacterium faecale</name>
    <dbReference type="NCBI Taxonomy" id="2839743"/>
    <lineage>
        <taxon>Bacteria</taxon>
        <taxon>Bacillati</taxon>
        <taxon>Bacillota</taxon>
        <taxon>Clostridia</taxon>
        <taxon>Peptostreptococcales</taxon>
        <taxon>Anaerovoracaceae</taxon>
        <taxon>Hominibacterium</taxon>
    </lineage>
</organism>
<feature type="transmembrane region" description="Helical" evidence="7">
    <location>
        <begin position="409"/>
        <end position="427"/>
    </location>
</feature>
<feature type="transmembrane region" description="Helical" evidence="7">
    <location>
        <begin position="155"/>
        <end position="177"/>
    </location>
</feature>
<evidence type="ECO:0000256" key="5">
    <source>
        <dbReference type="ARBA" id="ARBA00022989"/>
    </source>
</evidence>
<dbReference type="PIRSF" id="PIRSF006060">
    <property type="entry name" value="AA_transporter"/>
    <property type="match status" value="1"/>
</dbReference>
<evidence type="ECO:0000256" key="4">
    <source>
        <dbReference type="ARBA" id="ARBA00022692"/>
    </source>
</evidence>
<dbReference type="PANTHER" id="PTHR45826">
    <property type="entry name" value="POLYAMINE TRANSPORTER PUT1"/>
    <property type="match status" value="1"/>
</dbReference>
<comment type="caution">
    <text evidence="8">The sequence shown here is derived from an EMBL/GenBank/DDBJ whole genome shotgun (WGS) entry which is preliminary data.</text>
</comment>
<feature type="transmembrane region" description="Helical" evidence="7">
    <location>
        <begin position="189"/>
        <end position="206"/>
    </location>
</feature>
<evidence type="ECO:0000313" key="9">
    <source>
        <dbReference type="Proteomes" id="UP001065549"/>
    </source>
</evidence>
<dbReference type="GO" id="GO:0022857">
    <property type="term" value="F:transmembrane transporter activity"/>
    <property type="evidence" value="ECO:0007669"/>
    <property type="project" value="InterPro"/>
</dbReference>
<keyword evidence="5 7" id="KW-1133">Transmembrane helix</keyword>
<dbReference type="GO" id="GO:0005886">
    <property type="term" value="C:plasma membrane"/>
    <property type="evidence" value="ECO:0007669"/>
    <property type="project" value="UniProtKB-SubCell"/>
</dbReference>
<reference evidence="8" key="1">
    <citation type="submission" date="2022-09" db="EMBL/GenBank/DDBJ databases">
        <title>Culturomic study of gut microbiota in children with autism spectrum disorder.</title>
        <authorList>
            <person name="Efimov B.A."/>
            <person name="Chaplin A.V."/>
            <person name="Sokolova S.R."/>
            <person name="Pikina A.P."/>
            <person name="Korzhanova M."/>
            <person name="Belova V."/>
            <person name="Korostin D."/>
        </authorList>
    </citation>
    <scope>NUCLEOTIDE SEQUENCE</scope>
    <source>
        <strain evidence="8">ASD5510</strain>
    </source>
</reference>
<protein>
    <submittedName>
        <fullName evidence="8">APC family permease</fullName>
    </submittedName>
</protein>
<evidence type="ECO:0000256" key="2">
    <source>
        <dbReference type="ARBA" id="ARBA00022448"/>
    </source>
</evidence>
<evidence type="ECO:0000313" key="8">
    <source>
        <dbReference type="EMBL" id="MCU7379697.1"/>
    </source>
</evidence>
<dbReference type="Pfam" id="PF13520">
    <property type="entry name" value="AA_permease_2"/>
    <property type="match status" value="1"/>
</dbReference>
<feature type="transmembrane region" description="Helical" evidence="7">
    <location>
        <begin position="344"/>
        <end position="365"/>
    </location>
</feature>
<comment type="subcellular location">
    <subcellularLocation>
        <location evidence="1">Cell membrane</location>
        <topology evidence="1">Multi-pass membrane protein</topology>
    </subcellularLocation>
</comment>
<feature type="transmembrane region" description="Helical" evidence="7">
    <location>
        <begin position="227"/>
        <end position="247"/>
    </location>
</feature>
<keyword evidence="2" id="KW-0813">Transport</keyword>
<feature type="transmembrane region" description="Helical" evidence="7">
    <location>
        <begin position="321"/>
        <end position="338"/>
    </location>
</feature>
<keyword evidence="9" id="KW-1185">Reference proteome</keyword>
<keyword evidence="4 7" id="KW-0812">Transmembrane</keyword>
<name>A0A9J6QR27_9FIRM</name>
<dbReference type="Gene3D" id="1.20.1740.10">
    <property type="entry name" value="Amino acid/polyamine transporter I"/>
    <property type="match status" value="1"/>
</dbReference>
<accession>A0A9J6QR27</accession>
<feature type="transmembrane region" description="Helical" evidence="7">
    <location>
        <begin position="494"/>
        <end position="519"/>
    </location>
</feature>
<feature type="transmembrane region" description="Helical" evidence="7">
    <location>
        <begin position="267"/>
        <end position="285"/>
    </location>
</feature>
<feature type="transmembrane region" description="Helical" evidence="7">
    <location>
        <begin position="126"/>
        <end position="143"/>
    </location>
</feature>
<feature type="transmembrane region" description="Helical" evidence="7">
    <location>
        <begin position="39"/>
        <end position="58"/>
    </location>
</feature>
<proteinExistence type="predicted"/>
<dbReference type="InterPro" id="IPR044566">
    <property type="entry name" value="RMV1-like"/>
</dbReference>
<evidence type="ECO:0000256" key="1">
    <source>
        <dbReference type="ARBA" id="ARBA00004651"/>
    </source>
</evidence>
<dbReference type="AlphaFoldDB" id="A0A9J6QR27"/>